<proteinExistence type="predicted"/>
<protein>
    <submittedName>
        <fullName evidence="1">Uncharacterized protein</fullName>
    </submittedName>
</protein>
<evidence type="ECO:0000313" key="1">
    <source>
        <dbReference type="EMBL" id="KOM37195.1"/>
    </source>
</evidence>
<organism evidence="1 2">
    <name type="scientific">Phaseolus angularis</name>
    <name type="common">Azuki bean</name>
    <name type="synonym">Vigna angularis</name>
    <dbReference type="NCBI Taxonomy" id="3914"/>
    <lineage>
        <taxon>Eukaryota</taxon>
        <taxon>Viridiplantae</taxon>
        <taxon>Streptophyta</taxon>
        <taxon>Embryophyta</taxon>
        <taxon>Tracheophyta</taxon>
        <taxon>Spermatophyta</taxon>
        <taxon>Magnoliopsida</taxon>
        <taxon>eudicotyledons</taxon>
        <taxon>Gunneridae</taxon>
        <taxon>Pentapetalae</taxon>
        <taxon>rosids</taxon>
        <taxon>fabids</taxon>
        <taxon>Fabales</taxon>
        <taxon>Fabaceae</taxon>
        <taxon>Papilionoideae</taxon>
        <taxon>50 kb inversion clade</taxon>
        <taxon>NPAAA clade</taxon>
        <taxon>indigoferoid/millettioid clade</taxon>
        <taxon>Phaseoleae</taxon>
        <taxon>Vigna</taxon>
    </lineage>
</organism>
<gene>
    <name evidence="1" type="ORF">LR48_Vigan03g057600</name>
</gene>
<accession>A0A0L9U330</accession>
<dbReference type="AlphaFoldDB" id="A0A0L9U330"/>
<dbReference type="Gramene" id="KOM37195">
    <property type="protein sequence ID" value="KOM37195"/>
    <property type="gene ID" value="LR48_Vigan03g057600"/>
</dbReference>
<sequence>MPLPPDLPPPARQDIRVTNSVLIRTEAYIANIYASVDPKSLPKLPFQLGSKQNRGISLCLRPATQTCPYFVSAGVYATVGFLTEMRAATETLPSPFASIAFALIVGDLRLSSSPPLRVVTTAKCFGVSSALLPSSSRLNFGGVASASASISVVGASISIATFILAKLAATLPST</sequence>
<reference evidence="2" key="1">
    <citation type="journal article" date="2015" name="Proc. Natl. Acad. Sci. U.S.A.">
        <title>Genome sequencing of adzuki bean (Vigna angularis) provides insight into high starch and low fat accumulation and domestication.</title>
        <authorList>
            <person name="Yang K."/>
            <person name="Tian Z."/>
            <person name="Chen C."/>
            <person name="Luo L."/>
            <person name="Zhao B."/>
            <person name="Wang Z."/>
            <person name="Yu L."/>
            <person name="Li Y."/>
            <person name="Sun Y."/>
            <person name="Li W."/>
            <person name="Chen Y."/>
            <person name="Li Y."/>
            <person name="Zhang Y."/>
            <person name="Ai D."/>
            <person name="Zhao J."/>
            <person name="Shang C."/>
            <person name="Ma Y."/>
            <person name="Wu B."/>
            <person name="Wang M."/>
            <person name="Gao L."/>
            <person name="Sun D."/>
            <person name="Zhang P."/>
            <person name="Guo F."/>
            <person name="Wang W."/>
            <person name="Li Y."/>
            <person name="Wang J."/>
            <person name="Varshney R.K."/>
            <person name="Wang J."/>
            <person name="Ling H.Q."/>
            <person name="Wan P."/>
        </authorList>
    </citation>
    <scope>NUCLEOTIDE SEQUENCE</scope>
    <source>
        <strain evidence="2">cv. Jingnong 6</strain>
    </source>
</reference>
<dbReference type="EMBL" id="CM003373">
    <property type="protein sequence ID" value="KOM37195.1"/>
    <property type="molecule type" value="Genomic_DNA"/>
</dbReference>
<name>A0A0L9U330_PHAAN</name>
<evidence type="ECO:0000313" key="2">
    <source>
        <dbReference type="Proteomes" id="UP000053144"/>
    </source>
</evidence>
<dbReference type="Proteomes" id="UP000053144">
    <property type="component" value="Chromosome 3"/>
</dbReference>